<sequence length="330" mass="36228">MNMEQFKQVKELAQSSLEERRKHLAQPSAGHVSLGKPLRTVIFTVTWAVFLGLGLLVGGVVAGPLGASLVFPVSLFLSLFPAWWASRICRVAAQWERAVILRLGRFHSIKGPGVLFVFPVMDTALFVDTRLLTLDIPHQQVITRDNVPVAVDGVIFFMVKDTERAVVTVQDYRYAISQYAQAALRDVIGSMTLDELLSERDQIQSRIAQAVEERSMAWGIHVDSIRLLDIDMPEDLKRMMSRQASAEREKRATITKAEGDKEAAVNLAAAATTMALSPGAMQLRTLQSLDGLGSSPSNTVVFAVPTDVLELVRGLAQKTLHGKPDVPTQS</sequence>
<evidence type="ECO:0000256" key="1">
    <source>
        <dbReference type="ARBA" id="ARBA00004167"/>
    </source>
</evidence>
<gene>
    <name evidence="5" type="ORF">JY572_25945</name>
</gene>
<dbReference type="EMBL" id="CP071091">
    <property type="protein sequence ID" value="QSQ11822.1"/>
    <property type="molecule type" value="Genomic_DNA"/>
</dbReference>
<dbReference type="RefSeq" id="WP_206713561.1">
    <property type="nucleotide sequence ID" value="NZ_CP071091.1"/>
</dbReference>
<comment type="similarity">
    <text evidence="2">Belongs to the band 7/mec-2 family.</text>
</comment>
<proteinExistence type="inferred from homology"/>
<dbReference type="CDD" id="cd08826">
    <property type="entry name" value="SPFH_eoslipins_u1"/>
    <property type="match status" value="1"/>
</dbReference>
<reference evidence="5 6" key="1">
    <citation type="submission" date="2021-02" db="EMBL/GenBank/DDBJ databases">
        <title>De Novo genome assembly of isolated myxobacteria.</title>
        <authorList>
            <person name="Stevens D.C."/>
        </authorList>
    </citation>
    <scope>NUCLEOTIDE SEQUENCE [LARGE SCALE GENOMIC DNA]</scope>
    <source>
        <strain evidence="5 6">SCHIC003</strain>
    </source>
</reference>
<keyword evidence="3" id="KW-1133">Transmembrane helix</keyword>
<protein>
    <submittedName>
        <fullName evidence="5">Slipin family protein</fullName>
    </submittedName>
</protein>
<dbReference type="Gene3D" id="6.10.250.2090">
    <property type="match status" value="1"/>
</dbReference>
<evidence type="ECO:0000313" key="5">
    <source>
        <dbReference type="EMBL" id="QSQ11822.1"/>
    </source>
</evidence>
<feature type="transmembrane region" description="Helical" evidence="3">
    <location>
        <begin position="41"/>
        <end position="61"/>
    </location>
</feature>
<evidence type="ECO:0000259" key="4">
    <source>
        <dbReference type="SMART" id="SM00244"/>
    </source>
</evidence>
<dbReference type="PANTHER" id="PTHR10264:SF19">
    <property type="entry name" value="AT06885P-RELATED"/>
    <property type="match status" value="1"/>
</dbReference>
<dbReference type="Gene3D" id="3.30.479.30">
    <property type="entry name" value="Band 7 domain"/>
    <property type="match status" value="1"/>
</dbReference>
<organism evidence="5 6">
    <name type="scientific">Myxococcus landrumensis</name>
    <dbReference type="NCBI Taxonomy" id="2813577"/>
    <lineage>
        <taxon>Bacteria</taxon>
        <taxon>Pseudomonadati</taxon>
        <taxon>Myxococcota</taxon>
        <taxon>Myxococcia</taxon>
        <taxon>Myxococcales</taxon>
        <taxon>Cystobacterineae</taxon>
        <taxon>Myxococcaceae</taxon>
        <taxon>Myxococcus</taxon>
    </lineage>
</organism>
<keyword evidence="3" id="KW-0812">Transmembrane</keyword>
<evidence type="ECO:0000313" key="6">
    <source>
        <dbReference type="Proteomes" id="UP000663090"/>
    </source>
</evidence>
<dbReference type="Proteomes" id="UP000663090">
    <property type="component" value="Chromosome"/>
</dbReference>
<name>A0ABX7MZE5_9BACT</name>
<dbReference type="Pfam" id="PF01145">
    <property type="entry name" value="Band_7"/>
    <property type="match status" value="1"/>
</dbReference>
<dbReference type="PRINTS" id="PR00721">
    <property type="entry name" value="STOMATIN"/>
</dbReference>
<dbReference type="InterPro" id="IPR001972">
    <property type="entry name" value="Stomatin_HflK_fam"/>
</dbReference>
<feature type="domain" description="Band 7" evidence="4">
    <location>
        <begin position="87"/>
        <end position="244"/>
    </location>
</feature>
<dbReference type="SMART" id="SM00244">
    <property type="entry name" value="PHB"/>
    <property type="match status" value="1"/>
</dbReference>
<dbReference type="InterPro" id="IPR001107">
    <property type="entry name" value="Band_7"/>
</dbReference>
<dbReference type="InterPro" id="IPR036013">
    <property type="entry name" value="Band_7/SPFH_dom_sf"/>
</dbReference>
<keyword evidence="3" id="KW-0472">Membrane</keyword>
<dbReference type="PANTHER" id="PTHR10264">
    <property type="entry name" value="BAND 7 PROTEIN-RELATED"/>
    <property type="match status" value="1"/>
</dbReference>
<evidence type="ECO:0000256" key="2">
    <source>
        <dbReference type="ARBA" id="ARBA00008164"/>
    </source>
</evidence>
<dbReference type="InterPro" id="IPR043202">
    <property type="entry name" value="Band-7_stomatin-like"/>
</dbReference>
<keyword evidence="6" id="KW-1185">Reference proteome</keyword>
<comment type="subcellular location">
    <subcellularLocation>
        <location evidence="1">Membrane</location>
        <topology evidence="1">Single-pass membrane protein</topology>
    </subcellularLocation>
</comment>
<dbReference type="SUPFAM" id="SSF117892">
    <property type="entry name" value="Band 7/SPFH domain"/>
    <property type="match status" value="1"/>
</dbReference>
<accession>A0ABX7MZE5</accession>
<evidence type="ECO:0000256" key="3">
    <source>
        <dbReference type="SAM" id="Phobius"/>
    </source>
</evidence>